<keyword evidence="3" id="KW-1185">Reference proteome</keyword>
<gene>
    <name evidence="2" type="ORF">PAC_12411</name>
</gene>
<evidence type="ECO:0000259" key="1">
    <source>
        <dbReference type="Pfam" id="PF22893"/>
    </source>
</evidence>
<dbReference type="Proteomes" id="UP000184330">
    <property type="component" value="Unassembled WGS sequence"/>
</dbReference>
<dbReference type="EMBL" id="FJOG01000021">
    <property type="protein sequence ID" value="CZR62514.1"/>
    <property type="molecule type" value="Genomic_DNA"/>
</dbReference>
<feature type="domain" description="Ubiquitin-like" evidence="1">
    <location>
        <begin position="229"/>
        <end position="311"/>
    </location>
</feature>
<sequence>MALTIRLPLQGFLEKIEKYKALRTDVSGIKDKMKRKMREAQWAVSMKGEVEKFRAVIVAKTMAINLLLQLNVMSTASKVDARTKAIESACDVHREVLSRSVDELRKSNTAQIAMAESVSNLLRICAGLDIGVQNARTILRAQHLDVSSQLQDLQKGQQLSQVILAQSGRILFKSLDKLDILVLKLSEAFGSFSVTALRLLKSILKTNLEIYALLCKIQDRMPKEIAFSTEDCINFTDALGRTQRLVYQWFKHWDVFESLLRCNFKNLPGEALIHNGQFLILNARRKGLIIERQRWDQSIFPGSKVGMSMLITDEVFPEGICPGCGQSNSTSSDEPRIIVCSSCQLEYHDLNDTNHKPTGNTQRHCTVEIFKAFLDSSQVVTETLDALNSKPGHPIDNELEYFKTIHVRTGQSLKTKLVSESTTGDTFTVPEVGFGWIDITRTDACLNRESTWVEVFFVCTEEEGNFISESVILRYRRHLRKRVRDKKVTLCFSSKSTLHQVYSLTFRVKRDANFDVKLGKGWEDGLVHKERRARRKHGGKYENG</sequence>
<reference evidence="2 3" key="1">
    <citation type="submission" date="2016-03" db="EMBL/GenBank/DDBJ databases">
        <authorList>
            <person name="Ploux O."/>
        </authorList>
    </citation>
    <scope>NUCLEOTIDE SEQUENCE [LARGE SCALE GENOMIC DNA]</scope>
    <source>
        <strain evidence="2 3">UAMH 11012</strain>
    </source>
</reference>
<evidence type="ECO:0000313" key="2">
    <source>
        <dbReference type="EMBL" id="CZR62514.1"/>
    </source>
</evidence>
<evidence type="ECO:0000313" key="3">
    <source>
        <dbReference type="Proteomes" id="UP000184330"/>
    </source>
</evidence>
<dbReference type="Pfam" id="PF22893">
    <property type="entry name" value="ULD_2"/>
    <property type="match status" value="1"/>
</dbReference>
<dbReference type="STRING" id="576137.A0A1L7XBV4"/>
<dbReference type="AlphaFoldDB" id="A0A1L7XBV4"/>
<dbReference type="PANTHER" id="PTHR38886">
    <property type="entry name" value="SESA DOMAIN-CONTAINING PROTEIN"/>
    <property type="match status" value="1"/>
</dbReference>
<proteinExistence type="predicted"/>
<organism evidence="2 3">
    <name type="scientific">Phialocephala subalpina</name>
    <dbReference type="NCBI Taxonomy" id="576137"/>
    <lineage>
        <taxon>Eukaryota</taxon>
        <taxon>Fungi</taxon>
        <taxon>Dikarya</taxon>
        <taxon>Ascomycota</taxon>
        <taxon>Pezizomycotina</taxon>
        <taxon>Leotiomycetes</taxon>
        <taxon>Helotiales</taxon>
        <taxon>Mollisiaceae</taxon>
        <taxon>Phialocephala</taxon>
        <taxon>Phialocephala fortinii species complex</taxon>
    </lineage>
</organism>
<dbReference type="PANTHER" id="PTHR38886:SF1">
    <property type="entry name" value="NACHT-NTPASE AND P-LOOP NTPASES N-TERMINAL DOMAIN-CONTAINING PROTEIN"/>
    <property type="match status" value="1"/>
</dbReference>
<protein>
    <recommendedName>
        <fullName evidence="1">Ubiquitin-like domain-containing protein</fullName>
    </recommendedName>
</protein>
<name>A0A1L7XBV4_9HELO</name>
<dbReference type="InterPro" id="IPR054464">
    <property type="entry name" value="ULD_fung"/>
</dbReference>
<dbReference type="OrthoDB" id="3045089at2759"/>
<accession>A0A1L7XBV4</accession>